<protein>
    <submittedName>
        <fullName evidence="2">Uncharacterized protein</fullName>
    </submittedName>
</protein>
<evidence type="ECO:0000313" key="3">
    <source>
        <dbReference type="Proteomes" id="UP000694420"/>
    </source>
</evidence>
<keyword evidence="3" id="KW-1185">Reference proteome</keyword>
<feature type="region of interest" description="Disordered" evidence="1">
    <location>
        <begin position="84"/>
        <end position="113"/>
    </location>
</feature>
<dbReference type="Ensembl" id="ENSNPET00000014673.1">
    <property type="protein sequence ID" value="ENSNPEP00000014321.1"/>
    <property type="gene ID" value="ENSNPEG00000010725.1"/>
</dbReference>
<proteinExistence type="predicted"/>
<dbReference type="Proteomes" id="UP000694420">
    <property type="component" value="Unplaced"/>
</dbReference>
<reference evidence="2" key="1">
    <citation type="submission" date="2025-08" db="UniProtKB">
        <authorList>
            <consortium name="Ensembl"/>
        </authorList>
    </citation>
    <scope>IDENTIFICATION</scope>
</reference>
<sequence length="167" mass="17844">LNALSVGRASPRDRIWFGTRGSIPRRSPTSALSVRRPSIRRPVSSGIRKSTFVRDLAKAPSVGNASSRSGTSLSTSCFTPEVGPTSGECASENPHMGRISVPTTTSRENSDQRVLSLERPKSGSQIGLCQVPKNKLCEISDYFLKLANKPADCILLCTITALLTGGK</sequence>
<name>A0A8C6ZPN7_NOTPE</name>
<accession>A0A8C6ZPN7</accession>
<reference evidence="2" key="2">
    <citation type="submission" date="2025-09" db="UniProtKB">
        <authorList>
            <consortium name="Ensembl"/>
        </authorList>
    </citation>
    <scope>IDENTIFICATION</scope>
</reference>
<feature type="compositionally biased region" description="Low complexity" evidence="1">
    <location>
        <begin position="66"/>
        <end position="76"/>
    </location>
</feature>
<organism evidence="2 3">
    <name type="scientific">Nothoprocta perdicaria</name>
    <name type="common">Chilean tinamou</name>
    <name type="synonym">Crypturus perdicarius</name>
    <dbReference type="NCBI Taxonomy" id="30464"/>
    <lineage>
        <taxon>Eukaryota</taxon>
        <taxon>Metazoa</taxon>
        <taxon>Chordata</taxon>
        <taxon>Craniata</taxon>
        <taxon>Vertebrata</taxon>
        <taxon>Euteleostomi</taxon>
        <taxon>Archelosauria</taxon>
        <taxon>Archosauria</taxon>
        <taxon>Dinosauria</taxon>
        <taxon>Saurischia</taxon>
        <taxon>Theropoda</taxon>
        <taxon>Coelurosauria</taxon>
        <taxon>Aves</taxon>
        <taxon>Palaeognathae</taxon>
        <taxon>Tinamiformes</taxon>
        <taxon>Tinamidae</taxon>
        <taxon>Nothoprocta</taxon>
    </lineage>
</organism>
<dbReference type="AlphaFoldDB" id="A0A8C6ZPN7"/>
<feature type="region of interest" description="Disordered" evidence="1">
    <location>
        <begin position="60"/>
        <end position="79"/>
    </location>
</feature>
<evidence type="ECO:0000313" key="2">
    <source>
        <dbReference type="Ensembl" id="ENSNPEP00000014321.1"/>
    </source>
</evidence>
<evidence type="ECO:0000256" key="1">
    <source>
        <dbReference type="SAM" id="MobiDB-lite"/>
    </source>
</evidence>